<gene>
    <name evidence="3" type="ordered locus">Clocel_0784</name>
</gene>
<evidence type="ECO:0000256" key="1">
    <source>
        <dbReference type="SAM" id="Phobius"/>
    </source>
</evidence>
<dbReference type="InterPro" id="IPR011528">
    <property type="entry name" value="NERD"/>
</dbReference>
<evidence type="ECO:0000259" key="2">
    <source>
        <dbReference type="PROSITE" id="PS50965"/>
    </source>
</evidence>
<dbReference type="RefSeq" id="WP_010073127.1">
    <property type="nucleotide sequence ID" value="NC_014393.1"/>
</dbReference>
<dbReference type="HOGENOM" id="CLU_068011_0_0_9"/>
<evidence type="ECO:0000313" key="3">
    <source>
        <dbReference type="EMBL" id="ADL50554.1"/>
    </source>
</evidence>
<accession>D9SSF7</accession>
<keyword evidence="4" id="KW-1185">Reference proteome</keyword>
<reference evidence="3 4" key="1">
    <citation type="submission" date="2010-08" db="EMBL/GenBank/DDBJ databases">
        <title>Complete sequence of Clostridium cellulovorans 743B.</title>
        <authorList>
            <consortium name="US DOE Joint Genome Institute"/>
            <person name="Lucas S."/>
            <person name="Copeland A."/>
            <person name="Lapidus A."/>
            <person name="Cheng J.-F."/>
            <person name="Bruce D."/>
            <person name="Goodwin L."/>
            <person name="Pitluck S."/>
            <person name="Chertkov O."/>
            <person name="Detter J.C."/>
            <person name="Han C."/>
            <person name="Tapia R."/>
            <person name="Land M."/>
            <person name="Hauser L."/>
            <person name="Chang Y.-J."/>
            <person name="Jeffries C."/>
            <person name="Kyrpides N."/>
            <person name="Ivanova N."/>
            <person name="Mikhailova N."/>
            <person name="Hemme C.L."/>
            <person name="Woyke T."/>
        </authorList>
    </citation>
    <scope>NUCLEOTIDE SEQUENCE [LARGE SCALE GENOMIC DNA]</scope>
    <source>
        <strain evidence="4">ATCC 35296 / DSM 3052 / OCM 3 / 743B</strain>
    </source>
</reference>
<dbReference type="PROSITE" id="PS50965">
    <property type="entry name" value="NERD"/>
    <property type="match status" value="1"/>
</dbReference>
<evidence type="ECO:0000313" key="4">
    <source>
        <dbReference type="Proteomes" id="UP000002730"/>
    </source>
</evidence>
<protein>
    <submittedName>
        <fullName evidence="3">NERD domain protein</fullName>
    </submittedName>
</protein>
<dbReference type="eggNOG" id="COG0551">
    <property type="taxonomic scope" value="Bacteria"/>
</dbReference>
<sequence length="245" mass="28289">MDTNEMLFTIFKPVLYLIIFMIVITIIGAGLRILYINTKYKNLKYKAASGNGLLKTISNTDNYGEYLTFTSLEKLQGDNKILSNVYIPKEDGTTTEIDLIMLNKSGIYVFESKNYSGWIFGDEKNKNWTQSLNRGTKNRFYNPIWQNKAHINALMKLLRDIDSNYFYSYIVFSERCELKKVSVTSSNVHIVKRNALLSKLKKDINGRKNVLSDSQITRIYEVLKSHSLADKAVKEKHIENIKSKL</sequence>
<dbReference type="KEGG" id="ccb:Clocel_0784"/>
<keyword evidence="1" id="KW-0812">Transmembrane</keyword>
<keyword evidence="1" id="KW-1133">Transmembrane helix</keyword>
<organism evidence="3 4">
    <name type="scientific">Clostridium cellulovorans (strain ATCC 35296 / DSM 3052 / OCM 3 / 743B)</name>
    <dbReference type="NCBI Taxonomy" id="573061"/>
    <lineage>
        <taxon>Bacteria</taxon>
        <taxon>Bacillati</taxon>
        <taxon>Bacillota</taxon>
        <taxon>Clostridia</taxon>
        <taxon>Eubacteriales</taxon>
        <taxon>Clostridiaceae</taxon>
        <taxon>Clostridium</taxon>
    </lineage>
</organism>
<dbReference type="Pfam" id="PF08378">
    <property type="entry name" value="NERD"/>
    <property type="match status" value="1"/>
</dbReference>
<feature type="transmembrane region" description="Helical" evidence="1">
    <location>
        <begin position="14"/>
        <end position="35"/>
    </location>
</feature>
<name>D9SSF7_CLOC7</name>
<dbReference type="OrthoDB" id="9813328at2"/>
<feature type="domain" description="NERD" evidence="2">
    <location>
        <begin position="60"/>
        <end position="177"/>
    </location>
</feature>
<dbReference type="AlphaFoldDB" id="D9SSF7"/>
<proteinExistence type="predicted"/>
<keyword evidence="1" id="KW-0472">Membrane</keyword>
<dbReference type="EMBL" id="CP002160">
    <property type="protein sequence ID" value="ADL50554.1"/>
    <property type="molecule type" value="Genomic_DNA"/>
</dbReference>
<dbReference type="Proteomes" id="UP000002730">
    <property type="component" value="Chromosome"/>
</dbReference>
<dbReference type="STRING" id="573061.Clocel_0784"/>